<keyword evidence="4 5" id="KW-0472">Membrane</keyword>
<comment type="subcellular location">
    <subcellularLocation>
        <location evidence="5">Cell membrane</location>
        <topology evidence="5">Multi-pass membrane protein</topology>
    </subcellularLocation>
    <subcellularLocation>
        <location evidence="1">Membrane</location>
        <topology evidence="1">Multi-pass membrane protein</topology>
    </subcellularLocation>
</comment>
<evidence type="ECO:0000313" key="6">
    <source>
        <dbReference type="EMBL" id="KDA00154.1"/>
    </source>
</evidence>
<evidence type="ECO:0000256" key="2">
    <source>
        <dbReference type="ARBA" id="ARBA00022692"/>
    </source>
</evidence>
<dbReference type="InterPro" id="IPR051598">
    <property type="entry name" value="TSUP/Inactive_protease-like"/>
</dbReference>
<keyword evidence="2 5" id="KW-0812">Transmembrane</keyword>
<evidence type="ECO:0000256" key="1">
    <source>
        <dbReference type="ARBA" id="ARBA00004141"/>
    </source>
</evidence>
<dbReference type="eggNOG" id="COG0730">
    <property type="taxonomic scope" value="Bacteria"/>
</dbReference>
<dbReference type="STRING" id="1280954.HPO_02032"/>
<evidence type="ECO:0000256" key="5">
    <source>
        <dbReference type="RuleBase" id="RU363041"/>
    </source>
</evidence>
<organism evidence="6 7">
    <name type="scientific">Hyphomonas polymorpha PS728</name>
    <dbReference type="NCBI Taxonomy" id="1280954"/>
    <lineage>
        <taxon>Bacteria</taxon>
        <taxon>Pseudomonadati</taxon>
        <taxon>Pseudomonadota</taxon>
        <taxon>Alphaproteobacteria</taxon>
        <taxon>Hyphomonadales</taxon>
        <taxon>Hyphomonadaceae</taxon>
        <taxon>Hyphomonas</taxon>
    </lineage>
</organism>
<dbReference type="PANTHER" id="PTHR43701">
    <property type="entry name" value="MEMBRANE TRANSPORTER PROTEIN MJ0441-RELATED"/>
    <property type="match status" value="1"/>
</dbReference>
<dbReference type="EMBL" id="ARYM01000002">
    <property type="protein sequence ID" value="KDA00154.1"/>
    <property type="molecule type" value="Genomic_DNA"/>
</dbReference>
<comment type="caution">
    <text evidence="6">The sequence shown here is derived from an EMBL/GenBank/DDBJ whole genome shotgun (WGS) entry which is preliminary data.</text>
</comment>
<dbReference type="PATRIC" id="fig|1280954.3.peg.417"/>
<evidence type="ECO:0000256" key="3">
    <source>
        <dbReference type="ARBA" id="ARBA00022989"/>
    </source>
</evidence>
<keyword evidence="5" id="KW-1003">Cell membrane</keyword>
<feature type="transmembrane region" description="Helical" evidence="5">
    <location>
        <begin position="180"/>
        <end position="201"/>
    </location>
</feature>
<feature type="transmembrane region" description="Helical" evidence="5">
    <location>
        <begin position="79"/>
        <end position="98"/>
    </location>
</feature>
<dbReference type="AlphaFoldDB" id="A0A062VKH5"/>
<dbReference type="GO" id="GO:0005886">
    <property type="term" value="C:plasma membrane"/>
    <property type="evidence" value="ECO:0007669"/>
    <property type="project" value="UniProtKB-SubCell"/>
</dbReference>
<feature type="transmembrane region" description="Helical" evidence="5">
    <location>
        <begin position="142"/>
        <end position="168"/>
    </location>
</feature>
<dbReference type="PANTHER" id="PTHR43701:SF2">
    <property type="entry name" value="MEMBRANE TRANSPORTER PROTEIN YJNA-RELATED"/>
    <property type="match status" value="1"/>
</dbReference>
<comment type="similarity">
    <text evidence="5">Belongs to the 4-toluene sulfonate uptake permease (TSUP) (TC 2.A.102) family.</text>
</comment>
<feature type="transmembrane region" description="Helical" evidence="5">
    <location>
        <begin position="240"/>
        <end position="262"/>
    </location>
</feature>
<dbReference type="OrthoDB" id="9151526at2"/>
<dbReference type="Proteomes" id="UP000027100">
    <property type="component" value="Unassembled WGS sequence"/>
</dbReference>
<accession>A0A062VKH5</accession>
<evidence type="ECO:0000256" key="4">
    <source>
        <dbReference type="ARBA" id="ARBA00023136"/>
    </source>
</evidence>
<keyword evidence="7" id="KW-1185">Reference proteome</keyword>
<sequence length="264" mass="26034">MDLTLPVILAALASGALVGVFLGTFGGGGSVLAAPLLIYAVGVKDPHVAIGTSAAAVAAIALVSLVGHWRAKRVKWPCAGAFAVAGILGSVAGSQLALRVDGTWLLAAFALAMAAIGLSMFRKPKGEGNPDVHITPSIMARILPLGLLTGLAAGFFGIGGGFLIVPGLMMATGMTLSNAMASSLVSVALFGATTSANYALAGQVDFPLVGLVLAGGAVGGLIGVRVARALAGRVALARKGFAAMIVGVAGYVGWNAVLGIFATS</sequence>
<evidence type="ECO:0000313" key="7">
    <source>
        <dbReference type="Proteomes" id="UP000027100"/>
    </source>
</evidence>
<feature type="transmembrane region" description="Helical" evidence="5">
    <location>
        <begin position="208"/>
        <end position="228"/>
    </location>
</feature>
<gene>
    <name evidence="6" type="ORF">HPO_02032</name>
</gene>
<proteinExistence type="inferred from homology"/>
<feature type="transmembrane region" description="Helical" evidence="5">
    <location>
        <begin position="104"/>
        <end position="121"/>
    </location>
</feature>
<reference evidence="6 7" key="1">
    <citation type="journal article" date="2014" name="Antonie Van Leeuwenhoek">
        <title>Hyphomonas beringensis sp. nov. and Hyphomonas chukchiensis sp. nov., isolated from surface seawater of the Bering Sea and Chukchi Sea.</title>
        <authorList>
            <person name="Li C."/>
            <person name="Lai Q."/>
            <person name="Li G."/>
            <person name="Dong C."/>
            <person name="Wang J."/>
            <person name="Liao Y."/>
            <person name="Shao Z."/>
        </authorList>
    </citation>
    <scope>NUCLEOTIDE SEQUENCE [LARGE SCALE GENOMIC DNA]</scope>
    <source>
        <strain evidence="6 7">PS728</strain>
    </source>
</reference>
<protein>
    <recommendedName>
        <fullName evidence="5">Probable membrane transporter protein</fullName>
    </recommendedName>
</protein>
<name>A0A062VKH5_9PROT</name>
<feature type="transmembrane region" description="Helical" evidence="5">
    <location>
        <begin position="49"/>
        <end position="67"/>
    </location>
</feature>
<keyword evidence="3 5" id="KW-1133">Transmembrane helix</keyword>
<dbReference type="InterPro" id="IPR002781">
    <property type="entry name" value="TM_pro_TauE-like"/>
</dbReference>
<dbReference type="RefSeq" id="WP_035593888.1">
    <property type="nucleotide sequence ID" value="NZ_ARYM01000002.1"/>
</dbReference>
<dbReference type="Pfam" id="PF01925">
    <property type="entry name" value="TauE"/>
    <property type="match status" value="1"/>
</dbReference>